<dbReference type="EMBL" id="WJPO01000001">
    <property type="protein sequence ID" value="MRH19440.1"/>
    <property type="molecule type" value="Genomic_DNA"/>
</dbReference>
<dbReference type="InterPro" id="IPR000064">
    <property type="entry name" value="NLP_P60_dom"/>
</dbReference>
<accession>A0A844B0W6</accession>
<dbReference type="Gene3D" id="3.90.1720.10">
    <property type="entry name" value="endopeptidase domain like (from Nostoc punctiforme)"/>
    <property type="match status" value="1"/>
</dbReference>
<evidence type="ECO:0000256" key="1">
    <source>
        <dbReference type="ARBA" id="ARBA00007074"/>
    </source>
</evidence>
<dbReference type="Proteomes" id="UP000466730">
    <property type="component" value="Unassembled WGS sequence"/>
</dbReference>
<dbReference type="InterPro" id="IPR011929">
    <property type="entry name" value="Phage_pept_NlpC/P60"/>
</dbReference>
<dbReference type="GO" id="GO:0006508">
    <property type="term" value="P:proteolysis"/>
    <property type="evidence" value="ECO:0007669"/>
    <property type="project" value="UniProtKB-KW"/>
</dbReference>
<sequence>MSAIAERAAAEARRWIGTPYRHQASTPGAGADCLGLLRGVWRELYGTEPEDIPPYTPDWSEPQGEETLWAAAQRHLIAKPLSDEAVGDVILFRLREAGVAKHVGIQGATGAQASFIHAYHGHGVVESPLSSPWARRIVARFEFPERT</sequence>
<dbReference type="SUPFAM" id="SSF54001">
    <property type="entry name" value="Cysteine proteinases"/>
    <property type="match status" value="1"/>
</dbReference>
<dbReference type="GO" id="GO:0008234">
    <property type="term" value="F:cysteine-type peptidase activity"/>
    <property type="evidence" value="ECO:0007669"/>
    <property type="project" value="UniProtKB-KW"/>
</dbReference>
<keyword evidence="7" id="KW-1185">Reference proteome</keyword>
<dbReference type="AlphaFoldDB" id="A0A844B0W6"/>
<comment type="similarity">
    <text evidence="1">Belongs to the peptidase C40 family.</text>
</comment>
<dbReference type="NCBIfam" id="TIGR02219">
    <property type="entry name" value="phage_NlpC_fam"/>
    <property type="match status" value="1"/>
</dbReference>
<organism evidence="6 7">
    <name type="scientific">Rhodovulum strictum</name>
    <dbReference type="NCBI Taxonomy" id="58314"/>
    <lineage>
        <taxon>Bacteria</taxon>
        <taxon>Pseudomonadati</taxon>
        <taxon>Pseudomonadota</taxon>
        <taxon>Alphaproteobacteria</taxon>
        <taxon>Rhodobacterales</taxon>
        <taxon>Paracoccaceae</taxon>
        <taxon>Rhodovulum</taxon>
    </lineage>
</organism>
<evidence type="ECO:0000256" key="4">
    <source>
        <dbReference type="ARBA" id="ARBA00022807"/>
    </source>
</evidence>
<comment type="caution">
    <text evidence="6">The sequence shown here is derived from an EMBL/GenBank/DDBJ whole genome shotgun (WGS) entry which is preliminary data.</text>
</comment>
<evidence type="ECO:0000256" key="2">
    <source>
        <dbReference type="ARBA" id="ARBA00022670"/>
    </source>
</evidence>
<dbReference type="InterPro" id="IPR038765">
    <property type="entry name" value="Papain-like_cys_pep_sf"/>
</dbReference>
<proteinExistence type="inferred from homology"/>
<evidence type="ECO:0000313" key="6">
    <source>
        <dbReference type="EMBL" id="MRH19440.1"/>
    </source>
</evidence>
<name>A0A844B0W6_9RHOB</name>
<keyword evidence="2" id="KW-0645">Protease</keyword>
<evidence type="ECO:0000259" key="5">
    <source>
        <dbReference type="PROSITE" id="PS51935"/>
    </source>
</evidence>
<feature type="domain" description="NlpC/P60" evidence="5">
    <location>
        <begin position="2"/>
        <end position="144"/>
    </location>
</feature>
<keyword evidence="4" id="KW-0788">Thiol protease</keyword>
<protein>
    <submittedName>
        <fullName evidence="6">Peptidase</fullName>
    </submittedName>
</protein>
<keyword evidence="3" id="KW-0378">Hydrolase</keyword>
<dbReference type="OrthoDB" id="6058745at2"/>
<evidence type="ECO:0000256" key="3">
    <source>
        <dbReference type="ARBA" id="ARBA00022801"/>
    </source>
</evidence>
<evidence type="ECO:0000313" key="7">
    <source>
        <dbReference type="Proteomes" id="UP000466730"/>
    </source>
</evidence>
<dbReference type="PROSITE" id="PS51935">
    <property type="entry name" value="NLPC_P60"/>
    <property type="match status" value="1"/>
</dbReference>
<dbReference type="RefSeq" id="WP_153746763.1">
    <property type="nucleotide sequence ID" value="NZ_BAAADI010000002.1"/>
</dbReference>
<gene>
    <name evidence="6" type="ORF">GH815_00430</name>
</gene>
<reference evidence="6 7" key="1">
    <citation type="submission" date="2019-11" db="EMBL/GenBank/DDBJ databases">
        <title>Draft Whole-Genome sequence of the marine photosynthetic bacterium Rhodovulum strictum DSM 11289.</title>
        <authorList>
            <person name="Kyndt J.A."/>
            <person name="Meyer T.E."/>
        </authorList>
    </citation>
    <scope>NUCLEOTIDE SEQUENCE [LARGE SCALE GENOMIC DNA]</scope>
    <source>
        <strain evidence="6 7">DSM 11289</strain>
    </source>
</reference>